<reference evidence="2 3" key="1">
    <citation type="submission" date="2024-06" db="EMBL/GenBank/DDBJ databases">
        <title>A chromosome level genome sequence of Diviner's sage (Salvia divinorum).</title>
        <authorList>
            <person name="Ford S.A."/>
            <person name="Ro D.-K."/>
            <person name="Ness R.W."/>
            <person name="Phillips M.A."/>
        </authorList>
    </citation>
    <scope>NUCLEOTIDE SEQUENCE [LARGE SCALE GENOMIC DNA]</scope>
    <source>
        <strain evidence="2">SAF-2024a</strain>
        <tissue evidence="2">Leaf</tissue>
    </source>
</reference>
<sequence>MSIDLQVETIARGRILLEDLYRWVTIEKLEQLIVNSKAMQVERGFKILAYSHYYIYIFLFTSLIAHFSLIFLLSLLSQLRLEFLHWCERW</sequence>
<comment type="caution">
    <text evidence="2">The sequence shown here is derived from an EMBL/GenBank/DDBJ whole genome shotgun (WGS) entry which is preliminary data.</text>
</comment>
<dbReference type="Proteomes" id="UP001567538">
    <property type="component" value="Unassembled WGS sequence"/>
</dbReference>
<keyword evidence="1" id="KW-1133">Transmembrane helix</keyword>
<feature type="transmembrane region" description="Helical" evidence="1">
    <location>
        <begin position="53"/>
        <end position="76"/>
    </location>
</feature>
<keyword evidence="3" id="KW-1185">Reference proteome</keyword>
<evidence type="ECO:0000313" key="3">
    <source>
        <dbReference type="Proteomes" id="UP001567538"/>
    </source>
</evidence>
<dbReference type="EMBL" id="JBEAFC010000002">
    <property type="protein sequence ID" value="KAL1566370.1"/>
    <property type="molecule type" value="Genomic_DNA"/>
</dbReference>
<name>A0ABD1ICB0_SALDI</name>
<accession>A0ABD1ICB0</accession>
<organism evidence="2 3">
    <name type="scientific">Salvia divinorum</name>
    <name type="common">Maria pastora</name>
    <name type="synonym">Diviner's sage</name>
    <dbReference type="NCBI Taxonomy" id="28513"/>
    <lineage>
        <taxon>Eukaryota</taxon>
        <taxon>Viridiplantae</taxon>
        <taxon>Streptophyta</taxon>
        <taxon>Embryophyta</taxon>
        <taxon>Tracheophyta</taxon>
        <taxon>Spermatophyta</taxon>
        <taxon>Magnoliopsida</taxon>
        <taxon>eudicotyledons</taxon>
        <taxon>Gunneridae</taxon>
        <taxon>Pentapetalae</taxon>
        <taxon>asterids</taxon>
        <taxon>lamiids</taxon>
        <taxon>Lamiales</taxon>
        <taxon>Lamiaceae</taxon>
        <taxon>Nepetoideae</taxon>
        <taxon>Mentheae</taxon>
        <taxon>Salviinae</taxon>
        <taxon>Salvia</taxon>
        <taxon>Salvia subgen. Calosphace</taxon>
    </lineage>
</organism>
<gene>
    <name evidence="2" type="ORF">AAHA92_01986</name>
</gene>
<evidence type="ECO:0000313" key="2">
    <source>
        <dbReference type="EMBL" id="KAL1566370.1"/>
    </source>
</evidence>
<keyword evidence="1" id="KW-0812">Transmembrane</keyword>
<dbReference type="AlphaFoldDB" id="A0ABD1ICB0"/>
<evidence type="ECO:0000256" key="1">
    <source>
        <dbReference type="SAM" id="Phobius"/>
    </source>
</evidence>
<keyword evidence="1" id="KW-0472">Membrane</keyword>
<protein>
    <submittedName>
        <fullName evidence="2">Uncharacterized protein</fullName>
    </submittedName>
</protein>
<proteinExistence type="predicted"/>